<feature type="signal peptide" evidence="4">
    <location>
        <begin position="1"/>
        <end position="32"/>
    </location>
</feature>
<dbReference type="InterPro" id="IPR023296">
    <property type="entry name" value="Glyco_hydro_beta-prop_sf"/>
</dbReference>
<dbReference type="CDD" id="cd14256">
    <property type="entry name" value="Dockerin_I"/>
    <property type="match status" value="1"/>
</dbReference>
<dbReference type="Gene3D" id="1.20.1270.70">
    <property type="entry name" value="Designed single chain three-helix bundle"/>
    <property type="match status" value="1"/>
</dbReference>
<reference evidence="6 7" key="1">
    <citation type="submission" date="2024-04" db="EMBL/GenBank/DDBJ databases">
        <title>Defined microbial consortia suppress multidrug-resistant proinflammatory Enterobacteriaceae via ecological control.</title>
        <authorList>
            <person name="Furuichi M."/>
            <person name="Kawaguchi T."/>
            <person name="Pust M."/>
            <person name="Yasuma K."/>
            <person name="Plichta D."/>
            <person name="Hasegawa N."/>
            <person name="Ohya T."/>
            <person name="Bhattarai S."/>
            <person name="Sasajima S."/>
            <person name="Aoto Y."/>
            <person name="Tuganbaev T."/>
            <person name="Yaginuma M."/>
            <person name="Ueda M."/>
            <person name="Okahashi N."/>
            <person name="Amafuji K."/>
            <person name="Kiridooshi Y."/>
            <person name="Sugita K."/>
            <person name="Strazar M."/>
            <person name="Skelly A."/>
            <person name="Suda W."/>
            <person name="Hattori M."/>
            <person name="Nakamoto N."/>
            <person name="Caballero S."/>
            <person name="Norman J."/>
            <person name="Olle B."/>
            <person name="Tanoue T."/>
            <person name="Arita M."/>
            <person name="Bucci V."/>
            <person name="Atarashi K."/>
            <person name="Xavier R."/>
            <person name="Honda K."/>
        </authorList>
    </citation>
    <scope>NUCLEOTIDE SEQUENCE [LARGE SCALE GENOMIC DNA]</scope>
    <source>
        <strain evidence="7">k04-0078-D8-1</strain>
    </source>
</reference>
<dbReference type="Gene3D" id="2.115.10.20">
    <property type="entry name" value="Glycosyl hydrolase domain, family 43"/>
    <property type="match status" value="1"/>
</dbReference>
<dbReference type="SUPFAM" id="SSF75005">
    <property type="entry name" value="Arabinanase/levansucrase/invertase"/>
    <property type="match status" value="1"/>
</dbReference>
<feature type="domain" description="Dockerin" evidence="5">
    <location>
        <begin position="1144"/>
        <end position="1210"/>
    </location>
</feature>
<evidence type="ECO:0000256" key="3">
    <source>
        <dbReference type="ARBA" id="ARBA00023295"/>
    </source>
</evidence>
<dbReference type="Gene3D" id="2.60.120.430">
    <property type="entry name" value="Galactose-binding lectin"/>
    <property type="match status" value="1"/>
</dbReference>
<evidence type="ECO:0000256" key="1">
    <source>
        <dbReference type="ARBA" id="ARBA00009865"/>
    </source>
</evidence>
<dbReference type="InterPro" id="IPR008979">
    <property type="entry name" value="Galactose-bd-like_sf"/>
</dbReference>
<dbReference type="Proteomes" id="UP001600943">
    <property type="component" value="Unassembled WGS sequence"/>
</dbReference>
<organism evidence="6 7">
    <name type="scientific">Blautia hominis</name>
    <dbReference type="NCBI Taxonomy" id="2025493"/>
    <lineage>
        <taxon>Bacteria</taxon>
        <taxon>Bacillati</taxon>
        <taxon>Bacillota</taxon>
        <taxon>Clostridia</taxon>
        <taxon>Lachnospirales</taxon>
        <taxon>Lachnospiraceae</taxon>
        <taxon>Blautia</taxon>
    </lineage>
</organism>
<dbReference type="Gene3D" id="1.10.1330.10">
    <property type="entry name" value="Dockerin domain"/>
    <property type="match status" value="1"/>
</dbReference>
<dbReference type="Pfam" id="PF07532">
    <property type="entry name" value="Big_4"/>
    <property type="match status" value="1"/>
</dbReference>
<dbReference type="InterPro" id="IPR036439">
    <property type="entry name" value="Dockerin_dom_sf"/>
</dbReference>
<sequence>MKGKRCFKKTVTGISVIAMSVSVVTPAMPVVAAEQDTPQVQQENGQGLTYELIKENDNVLYTVNCGTPDPTVVPNQDSERMGVLQSNMDQEYGVDEAAGTTWGRNPANEYSDAVNNGDDASDIGNSFIYMSDSVTFDKYKSALGYSFEVPETPVEGLEEDTYEVSVAFKHYWDDRLVNVMLEGETVATDISVNYGEWVYRTFTTKVTDGELNLEIKSPRRTGNKQDPILNYVKVRAVDEQQKEVPTYDSITGVAGDTMYDTNGNQIQAHGGQIQQLTVDGVTKWYWIGEDKTNDYRPVGGIHMYSSEDLYNWTDEGVVLRTMESPEQFETDPYFNELYGNESVEKQEEIFVDLDKNNGVMERPKMLYNDKTGKYVIWFHADGRYPGSDADYGKAKAGVAISDSPTGPFKLLGSYKLNYHNDPNADHGYDGWDGRGSVRDMNLFKDDDGTAYVIYSSEGNRTMFVSRLNDEYTGLEVPREEAEEGVHFTRNFEGWSREAPAMFKYKDKYYVVTSGCTGWSPNQAKYAVADHPMGPWTEIGDPCTDWGSGTTYDTQSTCVFPVDAEKGQYIYMGDRWNAGDLSESRYVWIPVEFQPNEQIALRRYENWTLEDLNGKGIFDVTSDLPTAASSVSEVIGQLPEEVTISYGTEEETTPVTWSMDSYDEDKIGTVTVTGTLTEKGKSFDHVMNIVNKDTLYFFDSGAESSEYFDAVKKELGKKVKNDTADRKYTEENKAGYTGVTESESPDNFDMGIHGGGNYLETGWWAAEGKNIAYAFDLQPGTYTLAAGFQEWWDADRGMKVSITMGEQVLGEQDFTLPYDSKDLQIAQSFELTEAGKVTVTISKTGDSDPVLSWIGMMGSESEEPSVDTNRKSLELAIAMAEKMEQEQQENNCYTTESWKAVQKALDSARTLMENPDAAQADIDSTFLELITACNLLENGVQRVGLKAAIEGAKAVLADEAALADYTAESIEAVRTALTEAEHVFAESSVDQGTVNNAARKLMDAVTGMLVKDETTRLGILIQKAEELLKEKDKYTASSMQKLEEALEAARTVDGNKEASEAEISTAYNKLAEAMTSLVRTGSKEELKNALDKANEILGESGRYLEASIAGLQAVTDEAQTVFDSDDADADTVSEILKKLIDEVLKARLMGDVNTDGAIDTEDSAEVLKSVVEISELTEEQGQVADVNGDGTADSMDAASILQYASEKITEF</sequence>
<feature type="chain" id="PRO_5047280770" description="Dockerin domain-containing protein" evidence="4">
    <location>
        <begin position="33"/>
        <end position="1210"/>
    </location>
</feature>
<dbReference type="InterPro" id="IPR006710">
    <property type="entry name" value="Glyco_hydro_43"/>
</dbReference>
<dbReference type="EMBL" id="BAABYW010000001">
    <property type="protein sequence ID" value="GAA6409435.1"/>
    <property type="molecule type" value="Genomic_DNA"/>
</dbReference>
<evidence type="ECO:0000259" key="5">
    <source>
        <dbReference type="PROSITE" id="PS51766"/>
    </source>
</evidence>
<dbReference type="PANTHER" id="PTHR22925:SF3">
    <property type="entry name" value="GLYCOSYL HYDROLASE FAMILY PROTEIN 43"/>
    <property type="match status" value="1"/>
</dbReference>
<dbReference type="SUPFAM" id="SSF49785">
    <property type="entry name" value="Galactose-binding domain-like"/>
    <property type="match status" value="1"/>
</dbReference>
<dbReference type="Pfam" id="PF04616">
    <property type="entry name" value="Glyco_hydro_43"/>
    <property type="match status" value="1"/>
</dbReference>
<dbReference type="PROSITE" id="PS51766">
    <property type="entry name" value="DOCKERIN"/>
    <property type="match status" value="1"/>
</dbReference>
<evidence type="ECO:0000256" key="2">
    <source>
        <dbReference type="ARBA" id="ARBA00022801"/>
    </source>
</evidence>
<keyword evidence="2" id="KW-0378">Hydrolase</keyword>
<evidence type="ECO:0000313" key="7">
    <source>
        <dbReference type="Proteomes" id="UP001600943"/>
    </source>
</evidence>
<dbReference type="SUPFAM" id="SSF63446">
    <property type="entry name" value="Type I dockerin domain"/>
    <property type="match status" value="1"/>
</dbReference>
<evidence type="ECO:0000256" key="4">
    <source>
        <dbReference type="SAM" id="SignalP"/>
    </source>
</evidence>
<dbReference type="InterPro" id="IPR011081">
    <property type="entry name" value="Big_4"/>
</dbReference>
<keyword evidence="3" id="KW-0326">Glycosidase</keyword>
<protein>
    <recommendedName>
        <fullName evidence="5">Dockerin domain-containing protein</fullName>
    </recommendedName>
</protein>
<dbReference type="Pfam" id="PF07554">
    <property type="entry name" value="FIVAR"/>
    <property type="match status" value="4"/>
</dbReference>
<dbReference type="Gene3D" id="1.20.1270.90">
    <property type="entry name" value="AF1782-like"/>
    <property type="match status" value="3"/>
</dbReference>
<gene>
    <name evidence="6" type="ORF">K040078D81_35520</name>
</gene>
<dbReference type="PANTHER" id="PTHR22925">
    <property type="entry name" value="GLYCOSYL HYDROLASE 43 FAMILY MEMBER"/>
    <property type="match status" value="1"/>
</dbReference>
<comment type="similarity">
    <text evidence="1">Belongs to the glycosyl hydrolase 43 family.</text>
</comment>
<keyword evidence="7" id="KW-1185">Reference proteome</keyword>
<proteinExistence type="inferred from homology"/>
<name>A0ABQ0BDA7_9FIRM</name>
<keyword evidence="4" id="KW-0732">Signal</keyword>
<dbReference type="RefSeq" id="WP_390407146.1">
    <property type="nucleotide sequence ID" value="NZ_BAABYW010000001.1"/>
</dbReference>
<dbReference type="Pfam" id="PF00404">
    <property type="entry name" value="Dockerin_1"/>
    <property type="match status" value="1"/>
</dbReference>
<accession>A0ABQ0BDA7</accession>
<comment type="caution">
    <text evidence="6">The sequence shown here is derived from an EMBL/GenBank/DDBJ whole genome shotgun (WGS) entry which is preliminary data.</text>
</comment>
<dbReference type="InterPro" id="IPR016134">
    <property type="entry name" value="Dockerin_dom"/>
</dbReference>
<evidence type="ECO:0000313" key="6">
    <source>
        <dbReference type="EMBL" id="GAA6409435.1"/>
    </source>
</evidence>
<dbReference type="CDD" id="cd18825">
    <property type="entry name" value="GH43_CtGH43-like"/>
    <property type="match status" value="1"/>
</dbReference>
<dbReference type="InterPro" id="IPR002105">
    <property type="entry name" value="Dockerin_1_rpt"/>
</dbReference>